<dbReference type="Pfam" id="PF00008">
    <property type="entry name" value="EGF"/>
    <property type="match status" value="1"/>
</dbReference>
<feature type="domain" description="EGF-like" evidence="6">
    <location>
        <begin position="193"/>
        <end position="229"/>
    </location>
</feature>
<dbReference type="AlphaFoldDB" id="A0A5S6QY32"/>
<dbReference type="CDD" id="cd00054">
    <property type="entry name" value="EGF_CA"/>
    <property type="match status" value="2"/>
</dbReference>
<dbReference type="GO" id="GO:0016020">
    <property type="term" value="C:membrane"/>
    <property type="evidence" value="ECO:0007669"/>
    <property type="project" value="UniProtKB-SubCell"/>
</dbReference>
<reference evidence="8" key="1">
    <citation type="submission" date="2019-12" db="UniProtKB">
        <authorList>
            <consortium name="WormBaseParasite"/>
        </authorList>
    </citation>
    <scope>IDENTIFICATION</scope>
</reference>
<evidence type="ECO:0000313" key="8">
    <source>
        <dbReference type="WBParaSite" id="TMUE_3000012014.1"/>
    </source>
</evidence>
<accession>A0A5S6QY32</accession>
<dbReference type="Pfam" id="PF12661">
    <property type="entry name" value="hEGF"/>
    <property type="match status" value="1"/>
</dbReference>
<keyword evidence="5" id="KW-0732">Signal</keyword>
<evidence type="ECO:0000313" key="7">
    <source>
        <dbReference type="Proteomes" id="UP000046395"/>
    </source>
</evidence>
<feature type="domain" description="EGF-like" evidence="6">
    <location>
        <begin position="232"/>
        <end position="268"/>
    </location>
</feature>
<evidence type="ECO:0000259" key="6">
    <source>
        <dbReference type="PROSITE" id="PS50026"/>
    </source>
</evidence>
<feature type="chain" id="PRO_5024415926" evidence="5">
    <location>
        <begin position="25"/>
        <end position="302"/>
    </location>
</feature>
<dbReference type="SUPFAM" id="SSF57196">
    <property type="entry name" value="EGF/Laminin"/>
    <property type="match status" value="2"/>
</dbReference>
<dbReference type="GO" id="GO:0005509">
    <property type="term" value="F:calcium ion binding"/>
    <property type="evidence" value="ECO:0007669"/>
    <property type="project" value="InterPro"/>
</dbReference>
<feature type="signal peptide" evidence="5">
    <location>
        <begin position="1"/>
        <end position="24"/>
    </location>
</feature>
<dbReference type="InterPro" id="IPR051022">
    <property type="entry name" value="Notch_Cell-Fate_Det"/>
</dbReference>
<dbReference type="PROSITE" id="PS00010">
    <property type="entry name" value="ASX_HYDROXYL"/>
    <property type="match status" value="1"/>
</dbReference>
<name>A0A5S6QY32_TRIMR</name>
<keyword evidence="2" id="KW-0677">Repeat</keyword>
<dbReference type="PANTHER" id="PTHR24049">
    <property type="entry name" value="CRUMBS FAMILY MEMBER"/>
    <property type="match status" value="1"/>
</dbReference>
<dbReference type="InterPro" id="IPR001881">
    <property type="entry name" value="EGF-like_Ca-bd_dom"/>
</dbReference>
<comment type="caution">
    <text evidence="4">Lacks conserved residue(s) required for the propagation of feature annotation.</text>
</comment>
<evidence type="ECO:0000256" key="3">
    <source>
        <dbReference type="ARBA" id="ARBA00023157"/>
    </source>
</evidence>
<dbReference type="Proteomes" id="UP000046395">
    <property type="component" value="Unassembled WGS sequence"/>
</dbReference>
<feature type="disulfide bond" evidence="4">
    <location>
        <begin position="258"/>
        <end position="267"/>
    </location>
</feature>
<sequence>MDDKLGKVVLFHIMLFWWSQFSGALCPHELKWAHYSGFEQDNSCVVYLSLDIEENLAFDDLEKSCQTKFGPSAVFTDSLGGDFKKRLVLPGKILRILGRSANDVTVLWANFEGATFAKRQFTFHDGNMNELVPPMCVVREENIFKYFDCSSLSKQYTNDTYYGCRIDKLDNCEPEEQGCKCKDGYEGDFCASATGTCGPNVCKNNGYCIPQPNGYTCLCPDGLTGKNCENDYLNECGGVDCNGRGTCKDLANDFKCQCTSPYYGIMCEFMEESGASAIGKGDFVESLLFPLELVIFLWYALN</sequence>
<proteinExistence type="predicted"/>
<keyword evidence="1 4" id="KW-0245">EGF-like domain</keyword>
<dbReference type="SMART" id="SM00181">
    <property type="entry name" value="EGF"/>
    <property type="match status" value="2"/>
</dbReference>
<organism evidence="7 8">
    <name type="scientific">Trichuris muris</name>
    <name type="common">Mouse whipworm</name>
    <dbReference type="NCBI Taxonomy" id="70415"/>
    <lineage>
        <taxon>Eukaryota</taxon>
        <taxon>Metazoa</taxon>
        <taxon>Ecdysozoa</taxon>
        <taxon>Nematoda</taxon>
        <taxon>Enoplea</taxon>
        <taxon>Dorylaimia</taxon>
        <taxon>Trichinellida</taxon>
        <taxon>Trichuridae</taxon>
        <taxon>Trichuris</taxon>
    </lineage>
</organism>
<dbReference type="SMART" id="SM00179">
    <property type="entry name" value="EGF_CA"/>
    <property type="match status" value="2"/>
</dbReference>
<protein>
    <submittedName>
        <fullName evidence="8">EGF-like domain-containing protein</fullName>
    </submittedName>
</protein>
<dbReference type="InterPro" id="IPR000742">
    <property type="entry name" value="EGF"/>
</dbReference>
<dbReference type="PROSITE" id="PS00022">
    <property type="entry name" value="EGF_1"/>
    <property type="match status" value="2"/>
</dbReference>
<keyword evidence="7" id="KW-1185">Reference proteome</keyword>
<dbReference type="InterPro" id="IPR000152">
    <property type="entry name" value="EGF-type_Asp/Asn_hydroxyl_site"/>
</dbReference>
<dbReference type="STRING" id="70415.A0A5S6QY32"/>
<feature type="disulfide bond" evidence="4">
    <location>
        <begin position="219"/>
        <end position="228"/>
    </location>
</feature>
<dbReference type="PROSITE" id="PS01186">
    <property type="entry name" value="EGF_2"/>
    <property type="match status" value="1"/>
</dbReference>
<dbReference type="InterPro" id="IPR013032">
    <property type="entry name" value="EGF-like_CS"/>
</dbReference>
<dbReference type="Gene3D" id="2.10.25.10">
    <property type="entry name" value="Laminin"/>
    <property type="match status" value="2"/>
</dbReference>
<dbReference type="WBParaSite" id="TMUE_3000012014.1">
    <property type="protein sequence ID" value="TMUE_3000012014.1"/>
    <property type="gene ID" value="WBGene00302830"/>
</dbReference>
<evidence type="ECO:0000256" key="4">
    <source>
        <dbReference type="PROSITE-ProRule" id="PRU00076"/>
    </source>
</evidence>
<evidence type="ECO:0000256" key="1">
    <source>
        <dbReference type="ARBA" id="ARBA00022536"/>
    </source>
</evidence>
<evidence type="ECO:0000256" key="2">
    <source>
        <dbReference type="ARBA" id="ARBA00022737"/>
    </source>
</evidence>
<evidence type="ECO:0000256" key="5">
    <source>
        <dbReference type="SAM" id="SignalP"/>
    </source>
</evidence>
<keyword evidence="3 4" id="KW-1015">Disulfide bond</keyword>
<dbReference type="PROSITE" id="PS50026">
    <property type="entry name" value="EGF_3"/>
    <property type="match status" value="2"/>
</dbReference>